<dbReference type="Proteomes" id="UP000738359">
    <property type="component" value="Unassembled WGS sequence"/>
</dbReference>
<name>A0A9P6IPC2_MORAP</name>
<evidence type="ECO:0008006" key="3">
    <source>
        <dbReference type="Google" id="ProtNLM"/>
    </source>
</evidence>
<protein>
    <recommendedName>
        <fullName evidence="3">AAA-ATPase-like domain-containing protein</fullName>
    </recommendedName>
</protein>
<keyword evidence="2" id="KW-1185">Reference proteome</keyword>
<organism evidence="1 2">
    <name type="scientific">Mortierella alpina</name>
    <name type="common">Oleaginous fungus</name>
    <name type="synonym">Mortierella renispora</name>
    <dbReference type="NCBI Taxonomy" id="64518"/>
    <lineage>
        <taxon>Eukaryota</taxon>
        <taxon>Fungi</taxon>
        <taxon>Fungi incertae sedis</taxon>
        <taxon>Mucoromycota</taxon>
        <taxon>Mortierellomycotina</taxon>
        <taxon>Mortierellomycetes</taxon>
        <taxon>Mortierellales</taxon>
        <taxon>Mortierellaceae</taxon>
        <taxon>Mortierella</taxon>
    </lineage>
</organism>
<dbReference type="EMBL" id="JAAAHY010003378">
    <property type="protein sequence ID" value="KAF9942577.1"/>
    <property type="molecule type" value="Genomic_DNA"/>
</dbReference>
<accession>A0A9P6IPC2</accession>
<gene>
    <name evidence="1" type="ORF">BGZ70_006118</name>
</gene>
<sequence>MSADYLIENFIEDNAVVSLRECVNVVRAILSSIKIPEDPLSRIKGIYLMADEYDSYTNDYLFPSTEFTGNHRGGLTQTA</sequence>
<reference evidence="1" key="1">
    <citation type="journal article" date="2020" name="Fungal Divers.">
        <title>Resolving the Mortierellaceae phylogeny through synthesis of multi-gene phylogenetics and phylogenomics.</title>
        <authorList>
            <person name="Vandepol N."/>
            <person name="Liber J."/>
            <person name="Desiro A."/>
            <person name="Na H."/>
            <person name="Kennedy M."/>
            <person name="Barry K."/>
            <person name="Grigoriev I.V."/>
            <person name="Miller A.N."/>
            <person name="O'Donnell K."/>
            <person name="Stajich J.E."/>
            <person name="Bonito G."/>
        </authorList>
    </citation>
    <scope>NUCLEOTIDE SEQUENCE</scope>
    <source>
        <strain evidence="1">CK1249</strain>
    </source>
</reference>
<evidence type="ECO:0000313" key="1">
    <source>
        <dbReference type="EMBL" id="KAF9942577.1"/>
    </source>
</evidence>
<proteinExistence type="predicted"/>
<evidence type="ECO:0000313" key="2">
    <source>
        <dbReference type="Proteomes" id="UP000738359"/>
    </source>
</evidence>
<feature type="non-terminal residue" evidence="1">
    <location>
        <position position="1"/>
    </location>
</feature>
<dbReference type="AlphaFoldDB" id="A0A9P6IPC2"/>
<dbReference type="OrthoDB" id="5380555at2759"/>
<comment type="caution">
    <text evidence="1">The sequence shown here is derived from an EMBL/GenBank/DDBJ whole genome shotgun (WGS) entry which is preliminary data.</text>
</comment>